<dbReference type="Gene3D" id="3.30.450.40">
    <property type="match status" value="1"/>
</dbReference>
<dbReference type="OrthoDB" id="3190266at2"/>
<evidence type="ECO:0000313" key="4">
    <source>
        <dbReference type="Proteomes" id="UP000247591"/>
    </source>
</evidence>
<evidence type="ECO:0000313" key="3">
    <source>
        <dbReference type="EMBL" id="PYE19494.1"/>
    </source>
</evidence>
<dbReference type="Pfam" id="PF13556">
    <property type="entry name" value="HTH_30"/>
    <property type="match status" value="1"/>
</dbReference>
<dbReference type="InterPro" id="IPR041522">
    <property type="entry name" value="CdaR_GGDEF"/>
</dbReference>
<dbReference type="InterPro" id="IPR042070">
    <property type="entry name" value="PucR_C-HTH_sf"/>
</dbReference>
<dbReference type="EMBL" id="QJSP01000003">
    <property type="protein sequence ID" value="PYE19494.1"/>
    <property type="molecule type" value="Genomic_DNA"/>
</dbReference>
<proteinExistence type="inferred from homology"/>
<comment type="similarity">
    <text evidence="1">Belongs to the CdaR family.</text>
</comment>
<organism evidence="3 4">
    <name type="scientific">Williamsia limnetica</name>
    <dbReference type="NCBI Taxonomy" id="882452"/>
    <lineage>
        <taxon>Bacteria</taxon>
        <taxon>Bacillati</taxon>
        <taxon>Actinomycetota</taxon>
        <taxon>Actinomycetes</taxon>
        <taxon>Mycobacteriales</taxon>
        <taxon>Nocardiaceae</taxon>
        <taxon>Williamsia</taxon>
    </lineage>
</organism>
<dbReference type="InterPro" id="IPR003018">
    <property type="entry name" value="GAF"/>
</dbReference>
<dbReference type="SMART" id="SM00065">
    <property type="entry name" value="GAF"/>
    <property type="match status" value="1"/>
</dbReference>
<reference evidence="3 4" key="1">
    <citation type="submission" date="2018-06" db="EMBL/GenBank/DDBJ databases">
        <title>Genomic Encyclopedia of Type Strains, Phase IV (KMG-IV): sequencing the most valuable type-strain genomes for metagenomic binning, comparative biology and taxonomic classification.</title>
        <authorList>
            <person name="Goeker M."/>
        </authorList>
    </citation>
    <scope>NUCLEOTIDE SEQUENCE [LARGE SCALE GENOMIC DNA]</scope>
    <source>
        <strain evidence="3 4">DSM 45521</strain>
    </source>
</reference>
<dbReference type="SUPFAM" id="SSF55781">
    <property type="entry name" value="GAF domain-like"/>
    <property type="match status" value="1"/>
</dbReference>
<dbReference type="Pfam" id="PF01590">
    <property type="entry name" value="GAF"/>
    <property type="match status" value="1"/>
</dbReference>
<protein>
    <submittedName>
        <fullName evidence="3">PucR-like helix-turn-helix protein</fullName>
    </submittedName>
</protein>
<accession>A0A318RRE4</accession>
<feature type="domain" description="GAF" evidence="2">
    <location>
        <begin position="56"/>
        <end position="207"/>
    </location>
</feature>
<dbReference type="InterPro" id="IPR025736">
    <property type="entry name" value="PucR_C-HTH_dom"/>
</dbReference>
<dbReference type="Gene3D" id="1.10.10.2840">
    <property type="entry name" value="PucR C-terminal helix-turn-helix domain"/>
    <property type="match status" value="1"/>
</dbReference>
<dbReference type="PANTHER" id="PTHR33744:SF1">
    <property type="entry name" value="DNA-BINDING TRANSCRIPTIONAL ACTIVATOR ADER"/>
    <property type="match status" value="1"/>
</dbReference>
<dbReference type="Proteomes" id="UP000247591">
    <property type="component" value="Unassembled WGS sequence"/>
</dbReference>
<sequence>MTVERTVSTAALDDEDHRNGLSIQVAASAADSSSTREREVIAAFSEITTEAITDAKLEDLLCLVGQKLCQLMGVTRCSLYLRHAGGKYRGAAGYCEETGNISEAVKRQESGFADDLFSQEVISTKQPVVIHDALNDPRPHHRTMAHWDVRAMLGVPLIFDDEVIGLIFVDTRGREHRYTDEDIEVARLFARLSALFISQAMLNARLRGQAAEIARNNATLAYLGDVHHKLTSAVLEGADITTVVRLLSELSAKPVVLYNNNFEVLTWAAPPALAFDAPPVLTEKVRAMPSVRQTLSELSVSTPSAVVPASLAVGLGRRHLLCRMVIEGTPSGFLGIVEVGRSLEPIDANIAERGAMVLALQMLSERRQIETEGQARDDYLSDLLRNSRDKEHLVRRGPQFGIDLSIPHVLIRFSVDDAPGKLSASATQNLVTRTFQDVLGIPAPPAVRLPGAVIVLIPLTTGDNAEIEALRQQVTAVRDRLSGQLALGATIISSACHTSVDYPHAHRELREIGSIARSFDWHSRILTLDELGLFRVVISSGHVKEAVHFAHTFVRAVRDHDDGTLLETWRAFVAAEGKAQATAVALGVHENTIRYRLGKIKEITQKDPTGLDSLLSARMAFQVLDLAGE</sequence>
<keyword evidence="4" id="KW-1185">Reference proteome</keyword>
<evidence type="ECO:0000259" key="2">
    <source>
        <dbReference type="SMART" id="SM00065"/>
    </source>
</evidence>
<dbReference type="AlphaFoldDB" id="A0A318RRE4"/>
<dbReference type="PANTHER" id="PTHR33744">
    <property type="entry name" value="CARBOHYDRATE DIACID REGULATOR"/>
    <property type="match status" value="1"/>
</dbReference>
<dbReference type="Pfam" id="PF17853">
    <property type="entry name" value="GGDEF_2"/>
    <property type="match status" value="1"/>
</dbReference>
<name>A0A318RRE4_WILLI</name>
<evidence type="ECO:0000256" key="1">
    <source>
        <dbReference type="ARBA" id="ARBA00006754"/>
    </source>
</evidence>
<dbReference type="InterPro" id="IPR051448">
    <property type="entry name" value="CdaR-like_regulators"/>
</dbReference>
<dbReference type="RefSeq" id="WP_110468661.1">
    <property type="nucleotide sequence ID" value="NZ_QJSP01000003.1"/>
</dbReference>
<dbReference type="InterPro" id="IPR029016">
    <property type="entry name" value="GAF-like_dom_sf"/>
</dbReference>
<gene>
    <name evidence="3" type="ORF">DFR67_103407</name>
</gene>
<comment type="caution">
    <text evidence="3">The sequence shown here is derived from an EMBL/GenBank/DDBJ whole genome shotgun (WGS) entry which is preliminary data.</text>
</comment>